<dbReference type="Pfam" id="PF13377">
    <property type="entry name" value="Peripla_BP_3"/>
    <property type="match status" value="1"/>
</dbReference>
<dbReference type="AlphaFoldDB" id="A0A2V3Y1J4"/>
<dbReference type="InterPro" id="IPR000843">
    <property type="entry name" value="HTH_LacI"/>
</dbReference>
<dbReference type="Pfam" id="PF00356">
    <property type="entry name" value="LacI"/>
    <property type="match status" value="1"/>
</dbReference>
<dbReference type="GO" id="GO:0000976">
    <property type="term" value="F:transcription cis-regulatory region binding"/>
    <property type="evidence" value="ECO:0007669"/>
    <property type="project" value="TreeGrafter"/>
</dbReference>
<dbReference type="InterPro" id="IPR028082">
    <property type="entry name" value="Peripla_BP_I"/>
</dbReference>
<dbReference type="SUPFAM" id="SSF53822">
    <property type="entry name" value="Periplasmic binding protein-like I"/>
    <property type="match status" value="1"/>
</dbReference>
<organism evidence="5 6">
    <name type="scientific">Hungatella effluvii</name>
    <dbReference type="NCBI Taxonomy" id="1096246"/>
    <lineage>
        <taxon>Bacteria</taxon>
        <taxon>Bacillati</taxon>
        <taxon>Bacillota</taxon>
        <taxon>Clostridia</taxon>
        <taxon>Lachnospirales</taxon>
        <taxon>Lachnospiraceae</taxon>
        <taxon>Hungatella</taxon>
    </lineage>
</organism>
<evidence type="ECO:0000313" key="5">
    <source>
        <dbReference type="EMBL" id="PXX51800.1"/>
    </source>
</evidence>
<protein>
    <submittedName>
        <fullName evidence="5">LacI family transcriptional regulator</fullName>
    </submittedName>
</protein>
<accession>A0A2V3Y1J4</accession>
<name>A0A2V3Y1J4_9FIRM</name>
<dbReference type="SMART" id="SM00354">
    <property type="entry name" value="HTH_LACI"/>
    <property type="match status" value="1"/>
</dbReference>
<dbReference type="CDD" id="cd01392">
    <property type="entry name" value="HTH_LacI"/>
    <property type="match status" value="1"/>
</dbReference>
<dbReference type="PANTHER" id="PTHR30146:SF109">
    <property type="entry name" value="HTH-TYPE TRANSCRIPTIONAL REGULATOR GALS"/>
    <property type="match status" value="1"/>
</dbReference>
<evidence type="ECO:0000256" key="1">
    <source>
        <dbReference type="ARBA" id="ARBA00023015"/>
    </source>
</evidence>
<evidence type="ECO:0000256" key="2">
    <source>
        <dbReference type="ARBA" id="ARBA00023125"/>
    </source>
</evidence>
<dbReference type="PRINTS" id="PR00036">
    <property type="entry name" value="HTHLACI"/>
</dbReference>
<keyword evidence="2" id="KW-0238">DNA-binding</keyword>
<dbReference type="PROSITE" id="PS50932">
    <property type="entry name" value="HTH_LACI_2"/>
    <property type="match status" value="1"/>
</dbReference>
<dbReference type="InterPro" id="IPR010982">
    <property type="entry name" value="Lambda_DNA-bd_dom_sf"/>
</dbReference>
<dbReference type="Proteomes" id="UP000248057">
    <property type="component" value="Unassembled WGS sequence"/>
</dbReference>
<sequence length="366" mass="40889">MSSRQTKGGNGVATIKDIARVAGVSTATVSMVLNGKDCITKKTKEKVMAAAREVDYIPSIAAKSLKTKRSYTIALFVGDIANPFFPEIIKGVEAAAKDRNYSVIIYDLSGQDQDFVEQIDKAASQKVDGFFITGSTQISEEAKKRLLMIADSGIKMISCNRFMEWGEFPLIYTSEGEQVDGLLSKLAALGHKHIGCISGYPEYWVAERREDFYRKTLEQYGLYHPEYIVNGGFFIEDGIRNTKKLLKEQPQITAVMCVNDTLAIGCNAAARELGLKVPEDLSIFGVDGVECLKYFAPQITTVDTHRYEYGYKGTVRLIELIEDDGSRKQELLETMVCSCSIQQGDTIAPPRKEKYENEEREIKEER</sequence>
<dbReference type="GO" id="GO:0003700">
    <property type="term" value="F:DNA-binding transcription factor activity"/>
    <property type="evidence" value="ECO:0007669"/>
    <property type="project" value="TreeGrafter"/>
</dbReference>
<gene>
    <name evidence="5" type="ORF">DFR60_109204</name>
</gene>
<dbReference type="PROSITE" id="PS00356">
    <property type="entry name" value="HTH_LACI_1"/>
    <property type="match status" value="1"/>
</dbReference>
<comment type="caution">
    <text evidence="5">The sequence shown here is derived from an EMBL/GenBank/DDBJ whole genome shotgun (WGS) entry which is preliminary data.</text>
</comment>
<keyword evidence="1" id="KW-0805">Transcription regulation</keyword>
<proteinExistence type="predicted"/>
<dbReference type="Gene3D" id="3.40.50.2300">
    <property type="match status" value="2"/>
</dbReference>
<reference evidence="5 6" key="1">
    <citation type="submission" date="2018-05" db="EMBL/GenBank/DDBJ databases">
        <title>Genomic Encyclopedia of Type Strains, Phase IV (KMG-IV): sequencing the most valuable type-strain genomes for metagenomic binning, comparative biology and taxonomic classification.</title>
        <authorList>
            <person name="Goeker M."/>
        </authorList>
    </citation>
    <scope>NUCLEOTIDE SEQUENCE [LARGE SCALE GENOMIC DNA]</scope>
    <source>
        <strain evidence="5 6">DSM 24995</strain>
    </source>
</reference>
<feature type="domain" description="HTH lacI-type" evidence="4">
    <location>
        <begin position="13"/>
        <end position="67"/>
    </location>
</feature>
<keyword evidence="6" id="KW-1185">Reference proteome</keyword>
<dbReference type="EMBL" id="QJKD01000009">
    <property type="protein sequence ID" value="PXX51800.1"/>
    <property type="molecule type" value="Genomic_DNA"/>
</dbReference>
<dbReference type="SUPFAM" id="SSF47413">
    <property type="entry name" value="lambda repressor-like DNA-binding domains"/>
    <property type="match status" value="1"/>
</dbReference>
<dbReference type="CDD" id="cd06267">
    <property type="entry name" value="PBP1_LacI_sugar_binding-like"/>
    <property type="match status" value="1"/>
</dbReference>
<dbReference type="InterPro" id="IPR046335">
    <property type="entry name" value="LacI/GalR-like_sensor"/>
</dbReference>
<dbReference type="Gene3D" id="1.10.260.40">
    <property type="entry name" value="lambda repressor-like DNA-binding domains"/>
    <property type="match status" value="1"/>
</dbReference>
<evidence type="ECO:0000256" key="3">
    <source>
        <dbReference type="ARBA" id="ARBA00023163"/>
    </source>
</evidence>
<evidence type="ECO:0000313" key="6">
    <source>
        <dbReference type="Proteomes" id="UP000248057"/>
    </source>
</evidence>
<keyword evidence="3" id="KW-0804">Transcription</keyword>
<dbReference type="PANTHER" id="PTHR30146">
    <property type="entry name" value="LACI-RELATED TRANSCRIPTIONAL REPRESSOR"/>
    <property type="match status" value="1"/>
</dbReference>
<evidence type="ECO:0000259" key="4">
    <source>
        <dbReference type="PROSITE" id="PS50932"/>
    </source>
</evidence>